<dbReference type="RefSeq" id="WP_062154088.1">
    <property type="nucleotide sequence ID" value="NZ_CP012373.2"/>
</dbReference>
<dbReference type="Gene3D" id="3.30.565.10">
    <property type="entry name" value="Histidine kinase-like ATPase, C-terminal domain"/>
    <property type="match status" value="1"/>
</dbReference>
<feature type="domain" description="Response regulatory" evidence="10">
    <location>
        <begin position="1242"/>
        <end position="1358"/>
    </location>
</feature>
<feature type="domain" description="PAS" evidence="11">
    <location>
        <begin position="401"/>
        <end position="473"/>
    </location>
</feature>
<dbReference type="InterPro" id="IPR004358">
    <property type="entry name" value="Sig_transdc_His_kin-like_C"/>
</dbReference>
<dbReference type="GO" id="GO:0006355">
    <property type="term" value="P:regulation of DNA-templated transcription"/>
    <property type="evidence" value="ECO:0007669"/>
    <property type="project" value="InterPro"/>
</dbReference>
<feature type="domain" description="PAC" evidence="12">
    <location>
        <begin position="334"/>
        <end position="386"/>
    </location>
</feature>
<dbReference type="GO" id="GO:0005886">
    <property type="term" value="C:plasma membrane"/>
    <property type="evidence" value="ECO:0007669"/>
    <property type="project" value="TreeGrafter"/>
</dbReference>
<dbReference type="InterPro" id="IPR013655">
    <property type="entry name" value="PAS_fold_3"/>
</dbReference>
<feature type="modified residue" description="4-aspartylphosphate" evidence="7">
    <location>
        <position position="1291"/>
    </location>
</feature>
<keyword evidence="8" id="KW-0812">Transmembrane</keyword>
<feature type="domain" description="PAS" evidence="11">
    <location>
        <begin position="255"/>
        <end position="329"/>
    </location>
</feature>
<evidence type="ECO:0000256" key="3">
    <source>
        <dbReference type="ARBA" id="ARBA00022553"/>
    </source>
</evidence>
<dbReference type="PANTHER" id="PTHR43047">
    <property type="entry name" value="TWO-COMPONENT HISTIDINE PROTEIN KINASE"/>
    <property type="match status" value="1"/>
</dbReference>
<dbReference type="PROSITE" id="PS50113">
    <property type="entry name" value="PAC"/>
    <property type="match status" value="2"/>
</dbReference>
<evidence type="ECO:0000313" key="13">
    <source>
        <dbReference type="EMBL" id="AUI68913.2"/>
    </source>
</evidence>
<dbReference type="Gene3D" id="1.10.287.130">
    <property type="match status" value="1"/>
</dbReference>
<dbReference type="CDD" id="cd17546">
    <property type="entry name" value="REC_hyHK_CKI1_RcsC-like"/>
    <property type="match status" value="1"/>
</dbReference>
<feature type="transmembrane region" description="Helical" evidence="8">
    <location>
        <begin position="12"/>
        <end position="29"/>
    </location>
</feature>
<evidence type="ECO:0000256" key="4">
    <source>
        <dbReference type="ARBA" id="ARBA00022679"/>
    </source>
</evidence>
<dbReference type="CDD" id="cd00130">
    <property type="entry name" value="PAS"/>
    <property type="match status" value="4"/>
</dbReference>
<gene>
    <name evidence="13" type="ORF">BLE401_09485</name>
</gene>
<dbReference type="InterPro" id="IPR003661">
    <property type="entry name" value="HisK_dim/P_dom"/>
</dbReference>
<dbReference type="Pfam" id="PF00072">
    <property type="entry name" value="Response_reg"/>
    <property type="match status" value="1"/>
</dbReference>
<keyword evidence="8" id="KW-1133">Transmembrane helix</keyword>
<dbReference type="InterPro" id="IPR001789">
    <property type="entry name" value="Sig_transdc_resp-reg_receiver"/>
</dbReference>
<dbReference type="SUPFAM" id="SSF55874">
    <property type="entry name" value="ATPase domain of HSP90 chaperone/DNA topoisomerase II/histidine kinase"/>
    <property type="match status" value="1"/>
</dbReference>
<dbReference type="SUPFAM" id="SSF55785">
    <property type="entry name" value="PYP-like sensor domain (PAS domain)"/>
    <property type="match status" value="4"/>
</dbReference>
<dbReference type="NCBIfam" id="TIGR00229">
    <property type="entry name" value="sensory_box"/>
    <property type="match status" value="4"/>
</dbReference>
<dbReference type="InterPro" id="IPR003594">
    <property type="entry name" value="HATPase_dom"/>
</dbReference>
<dbReference type="PANTHER" id="PTHR43047:SF63">
    <property type="entry name" value="HISTIDINE KINASE"/>
    <property type="match status" value="1"/>
</dbReference>
<dbReference type="SMART" id="SM00086">
    <property type="entry name" value="PAC"/>
    <property type="match status" value="4"/>
</dbReference>
<evidence type="ECO:0000256" key="1">
    <source>
        <dbReference type="ARBA" id="ARBA00000085"/>
    </source>
</evidence>
<evidence type="ECO:0000313" key="14">
    <source>
        <dbReference type="Proteomes" id="UP000234271"/>
    </source>
</evidence>
<dbReference type="PROSITE" id="PS50112">
    <property type="entry name" value="PAS"/>
    <property type="match status" value="4"/>
</dbReference>
<sequence>MSYLIILECLKIGMLAVVLASLSVINQQLKNTRKTGWYLLFGGFCLISLEKSFYLSAEIPLHSTDFIVTELISLCGFIGYLLFVSGIFYVLPYGSKLSRMVHRYLLKKQKKQVNIKANSELLAQETLARLNELIKTSPLAVMEWDEKGIIHRWSLSAEKIFGYSEAEILGRNIFEVNFIYEEDSEHVLKVKDRLLMGIEQNNICVNRNYSKDKRIIFCEWHNSVQPATDNYPLSVLSFAQDITEREEHHQALHNSEEKFRQVTEHLNEVCYVVDLQSQRIIYVNAAFEQVWGIPVQQLLTNPHVWLDAVHPEDKKYVKTLFFNDFFQEKNLTYHQAEYRLLKANGDIYWVRDKCYPVIDRNGHVYRLVGIAEDVTYYKNTENTLREQQELLSQRNIELSKTYENLQFHIDNSPFAIVEWDAEGQISYWSTTAEKMFGWYASEMLGKSLFEVDWVHQADIRVIKILIKRLICREMSTIMHISRHYTKEKQLLFCEWHVSVRLDEQGQILSLLSFALDVTLREQLRLTLQYSEEQFRQLAEHIEEVFYIFDIEQNKLLYISPSHEKIWGQSTKDLLQNPALWAEIIHPDDRNMVEKAFRRFQQGGEFIQEYRIIRVEDKEIRWIRDRSYPIYNATGQLYRVVGIAEDVSDYKYAEIALKQSKVELQQRNFEIRELYEFTQQLNYRLNMDEVLRIFYEYLYRLIPAITCSCFISNDTNSYQLFIASREKLSPTLIQNIREEVFATLTSLNPHHGITAEEIPIVWLKQYSLQNTFNNTTLLSSRLNIPLEKTTPTLQNKAKPSSILWLGTVMKDAFTHNQLRLCYIFINHLANTFKRIQEVFIKEQRDLQSIVMYLPIGVVLFDKKAKILFVNQQAQQYFPFLIDDNKDYLAEKIFNPLLYNTNSEQNYLNRQYINIENLFLELTTRQLDYGSYSTHYLMVIQDITEQKKIESALKAERVLLAQQVEKRTAALSDANLELAKANRLKDEFLASMSHELRTPLNAILGMSEALNEEVYGKLNEKQHKFLHHIHESGQHLLALINDILDLSKIEAGKVQLMLDTTNIAELCQSCLTLIKQQAENKKLHVHFHLDGQAQVIYADQRRLKQILLNLLSNAVKFTAEGGDIGLEVEHDAEKQAIHFIIWDKGIGIDNENMQQLFKPFTQLDSRLSRQYEGTGLGLVLVHRLTELHGGSIKVESQAGQGSRFTVSLPAVSEKWRAYIQSEDPQIVLKPPSTINATIAQQAPLILIAEDHLNNILVLIDYLMAHGYRVNTARTGTEALEQLHEETPHLILMDVQMPGMDGIEATRQIRLNAQFASLPIIAMTALTMPGDREQCLAAGMNDYISKPFALKQLLNLIQQYLGVKTEKT</sequence>
<dbReference type="InterPro" id="IPR005467">
    <property type="entry name" value="His_kinase_dom"/>
</dbReference>
<feature type="domain" description="PAS" evidence="11">
    <location>
        <begin position="126"/>
        <end position="201"/>
    </location>
</feature>
<dbReference type="CDD" id="cd16922">
    <property type="entry name" value="HATPase_EvgS-ArcB-TorS-like"/>
    <property type="match status" value="1"/>
</dbReference>
<keyword evidence="5" id="KW-0418">Kinase</keyword>
<feature type="domain" description="PAS" evidence="11">
    <location>
        <begin position="530"/>
        <end position="603"/>
    </location>
</feature>
<dbReference type="SUPFAM" id="SSF47384">
    <property type="entry name" value="Homodimeric domain of signal transducing histidine kinase"/>
    <property type="match status" value="1"/>
</dbReference>
<dbReference type="SMART" id="SM00448">
    <property type="entry name" value="REC"/>
    <property type="match status" value="1"/>
</dbReference>
<name>A0A2N9YEJ7_9GAMM</name>
<dbReference type="GO" id="GO:0000155">
    <property type="term" value="F:phosphorelay sensor kinase activity"/>
    <property type="evidence" value="ECO:0007669"/>
    <property type="project" value="InterPro"/>
</dbReference>
<feature type="domain" description="PAC" evidence="12">
    <location>
        <begin position="605"/>
        <end position="658"/>
    </location>
</feature>
<dbReference type="Gene3D" id="3.30.450.20">
    <property type="entry name" value="PAS domain"/>
    <property type="match status" value="5"/>
</dbReference>
<dbReference type="SUPFAM" id="SSF52172">
    <property type="entry name" value="CheY-like"/>
    <property type="match status" value="1"/>
</dbReference>
<accession>A0A2N9YEJ7</accession>
<dbReference type="SMART" id="SM00387">
    <property type="entry name" value="HATPase_c"/>
    <property type="match status" value="1"/>
</dbReference>
<evidence type="ECO:0000259" key="11">
    <source>
        <dbReference type="PROSITE" id="PS50112"/>
    </source>
</evidence>
<dbReference type="Pfam" id="PF02518">
    <property type="entry name" value="HATPase_c"/>
    <property type="match status" value="1"/>
</dbReference>
<dbReference type="GO" id="GO:0009927">
    <property type="term" value="F:histidine phosphotransfer kinase activity"/>
    <property type="evidence" value="ECO:0007669"/>
    <property type="project" value="TreeGrafter"/>
</dbReference>
<evidence type="ECO:0000256" key="2">
    <source>
        <dbReference type="ARBA" id="ARBA00012438"/>
    </source>
</evidence>
<dbReference type="InterPro" id="IPR000700">
    <property type="entry name" value="PAS-assoc_C"/>
</dbReference>
<feature type="transmembrane region" description="Helical" evidence="8">
    <location>
        <begin position="66"/>
        <end position="91"/>
    </location>
</feature>
<evidence type="ECO:0000256" key="7">
    <source>
        <dbReference type="PROSITE-ProRule" id="PRU00169"/>
    </source>
</evidence>
<dbReference type="InterPro" id="IPR035965">
    <property type="entry name" value="PAS-like_dom_sf"/>
</dbReference>
<dbReference type="InterPro" id="IPR013767">
    <property type="entry name" value="PAS_fold"/>
</dbReference>
<dbReference type="FunFam" id="3.30.565.10:FF:000010">
    <property type="entry name" value="Sensor histidine kinase RcsC"/>
    <property type="match status" value="1"/>
</dbReference>
<dbReference type="Pfam" id="PF08447">
    <property type="entry name" value="PAS_3"/>
    <property type="match status" value="2"/>
</dbReference>
<dbReference type="PRINTS" id="PR00344">
    <property type="entry name" value="BCTRLSENSOR"/>
</dbReference>
<keyword evidence="6" id="KW-0902">Two-component regulatory system</keyword>
<keyword evidence="4" id="KW-0808">Transferase</keyword>
<dbReference type="EC" id="2.7.13.3" evidence="2"/>
<dbReference type="FunFam" id="1.10.287.130:FF:000145">
    <property type="entry name" value="Sensory transduction histidine kinase"/>
    <property type="match status" value="1"/>
</dbReference>
<dbReference type="EMBL" id="CP018889">
    <property type="protein sequence ID" value="AUI68913.2"/>
    <property type="molecule type" value="Genomic_DNA"/>
</dbReference>
<dbReference type="InterPro" id="IPR036890">
    <property type="entry name" value="HATPase_C_sf"/>
</dbReference>
<dbReference type="SMART" id="SM00091">
    <property type="entry name" value="PAS"/>
    <property type="match status" value="5"/>
</dbReference>
<dbReference type="PROSITE" id="PS50110">
    <property type="entry name" value="RESPONSE_REGULATORY"/>
    <property type="match status" value="1"/>
</dbReference>
<dbReference type="SMART" id="SM00388">
    <property type="entry name" value="HisKA"/>
    <property type="match status" value="1"/>
</dbReference>
<comment type="catalytic activity">
    <reaction evidence="1">
        <text>ATP + protein L-histidine = ADP + protein N-phospho-L-histidine.</text>
        <dbReference type="EC" id="2.7.13.3"/>
    </reaction>
</comment>
<evidence type="ECO:0000256" key="5">
    <source>
        <dbReference type="ARBA" id="ARBA00022777"/>
    </source>
</evidence>
<feature type="domain" description="Histidine kinase" evidence="9">
    <location>
        <begin position="989"/>
        <end position="1210"/>
    </location>
</feature>
<dbReference type="InterPro" id="IPR000014">
    <property type="entry name" value="PAS"/>
</dbReference>
<evidence type="ECO:0000259" key="12">
    <source>
        <dbReference type="PROSITE" id="PS50113"/>
    </source>
</evidence>
<dbReference type="InterPro" id="IPR011006">
    <property type="entry name" value="CheY-like_superfamily"/>
</dbReference>
<dbReference type="Gene3D" id="3.40.50.2300">
    <property type="match status" value="1"/>
</dbReference>
<dbReference type="InterPro" id="IPR001610">
    <property type="entry name" value="PAC"/>
</dbReference>
<dbReference type="CDD" id="cd00082">
    <property type="entry name" value="HisKA"/>
    <property type="match status" value="1"/>
</dbReference>
<protein>
    <recommendedName>
        <fullName evidence="2">histidine kinase</fullName>
        <ecNumber evidence="2">2.7.13.3</ecNumber>
    </recommendedName>
</protein>
<keyword evidence="3 7" id="KW-0597">Phosphoprotein</keyword>
<dbReference type="PROSITE" id="PS50109">
    <property type="entry name" value="HIS_KIN"/>
    <property type="match status" value="1"/>
</dbReference>
<dbReference type="OrthoDB" id="9792854at2"/>
<evidence type="ECO:0000256" key="6">
    <source>
        <dbReference type="ARBA" id="ARBA00023012"/>
    </source>
</evidence>
<dbReference type="Pfam" id="PF00989">
    <property type="entry name" value="PAS"/>
    <property type="match status" value="2"/>
</dbReference>
<dbReference type="Proteomes" id="UP000234271">
    <property type="component" value="Chromosome"/>
</dbReference>
<evidence type="ECO:0000256" key="8">
    <source>
        <dbReference type="SAM" id="Phobius"/>
    </source>
</evidence>
<dbReference type="Pfam" id="PF00512">
    <property type="entry name" value="HisKA"/>
    <property type="match status" value="1"/>
</dbReference>
<evidence type="ECO:0000259" key="9">
    <source>
        <dbReference type="PROSITE" id="PS50109"/>
    </source>
</evidence>
<dbReference type="InterPro" id="IPR036097">
    <property type="entry name" value="HisK_dim/P_sf"/>
</dbReference>
<evidence type="ECO:0000259" key="10">
    <source>
        <dbReference type="PROSITE" id="PS50110"/>
    </source>
</evidence>
<organism evidence="13 14">
    <name type="scientific">Beggiatoa leptomitoformis</name>
    <dbReference type="NCBI Taxonomy" id="288004"/>
    <lineage>
        <taxon>Bacteria</taxon>
        <taxon>Pseudomonadati</taxon>
        <taxon>Pseudomonadota</taxon>
        <taxon>Gammaproteobacteria</taxon>
        <taxon>Thiotrichales</taxon>
        <taxon>Thiotrichaceae</taxon>
        <taxon>Beggiatoa</taxon>
    </lineage>
</organism>
<keyword evidence="14" id="KW-1185">Reference proteome</keyword>
<keyword evidence="8" id="KW-0472">Membrane</keyword>
<proteinExistence type="predicted"/>
<reference evidence="14" key="1">
    <citation type="submission" date="2016-12" db="EMBL/GenBank/DDBJ databases">
        <title>Complete Genome Sequence of Beggiatoa leptomitiformis D-401.</title>
        <authorList>
            <person name="Fomenkov A."/>
            <person name="Vincze T."/>
            <person name="Grabovich M."/>
            <person name="Anton B.P."/>
            <person name="Dubinina G."/>
            <person name="Orlova M."/>
            <person name="Belousova E."/>
            <person name="Roberts R.J."/>
        </authorList>
    </citation>
    <scope>NUCLEOTIDE SEQUENCE [LARGE SCALE GENOMIC DNA]</scope>
    <source>
        <strain evidence="14">D-401</strain>
    </source>
</reference>